<dbReference type="OrthoDB" id="9803470at2"/>
<dbReference type="InterPro" id="IPR013249">
    <property type="entry name" value="RNA_pol_sigma70_r4_t2"/>
</dbReference>
<evidence type="ECO:0000256" key="3">
    <source>
        <dbReference type="ARBA" id="ARBA00023082"/>
    </source>
</evidence>
<dbReference type="InterPro" id="IPR000838">
    <property type="entry name" value="RNA_pol_sigma70_ECF_CS"/>
</dbReference>
<feature type="domain" description="RNA polymerase sigma-70 region 2" evidence="7">
    <location>
        <begin position="22"/>
        <end position="84"/>
    </location>
</feature>
<evidence type="ECO:0000256" key="6">
    <source>
        <dbReference type="RuleBase" id="RU000716"/>
    </source>
</evidence>
<dbReference type="EMBL" id="SLWR01000019">
    <property type="protein sequence ID" value="TCO39038.1"/>
    <property type="molecule type" value="Genomic_DNA"/>
</dbReference>
<sequence length="172" mass="19478">MRSPRHPSELRDRFETEAVPLLPRLNAAAYRLTGNHADAEDLLQETYLRAYRGFPGFEPGTNLTAWLYRILKNTFINSHRKRQREPITVPTDWHEPKAGLEPSAEAAVLDSLTDDRLVQALSSLPEIYRRVVLLYAEGFSYQEIAAIVGVARGTVMSRLHRGRKGLKLQLAA</sequence>
<dbReference type="Gene3D" id="1.10.1740.10">
    <property type="match status" value="1"/>
</dbReference>
<gene>
    <name evidence="9" type="ORF">EV646_11980</name>
</gene>
<dbReference type="InterPro" id="IPR036388">
    <property type="entry name" value="WH-like_DNA-bd_sf"/>
</dbReference>
<dbReference type="Proteomes" id="UP000295573">
    <property type="component" value="Unassembled WGS sequence"/>
</dbReference>
<evidence type="ECO:0000313" key="10">
    <source>
        <dbReference type="Proteomes" id="UP000295573"/>
    </source>
</evidence>
<evidence type="ECO:0000259" key="7">
    <source>
        <dbReference type="Pfam" id="PF04542"/>
    </source>
</evidence>
<dbReference type="PANTHER" id="PTHR43133:SF59">
    <property type="entry name" value="ECF RNA POLYMERASE SIGMA FACTOR SIGR"/>
    <property type="match status" value="1"/>
</dbReference>
<comment type="similarity">
    <text evidence="1 6">Belongs to the sigma-70 factor family. ECF subfamily.</text>
</comment>
<evidence type="ECO:0000259" key="8">
    <source>
        <dbReference type="Pfam" id="PF08281"/>
    </source>
</evidence>
<dbReference type="AlphaFoldDB" id="A0A4R2I738"/>
<dbReference type="GO" id="GO:0006352">
    <property type="term" value="P:DNA-templated transcription initiation"/>
    <property type="evidence" value="ECO:0007669"/>
    <property type="project" value="InterPro"/>
</dbReference>
<dbReference type="GO" id="GO:0016987">
    <property type="term" value="F:sigma factor activity"/>
    <property type="evidence" value="ECO:0007669"/>
    <property type="project" value="UniProtKB-KW"/>
</dbReference>
<keyword evidence="4 6" id="KW-0238">DNA-binding</keyword>
<dbReference type="CDD" id="cd06171">
    <property type="entry name" value="Sigma70_r4"/>
    <property type="match status" value="1"/>
</dbReference>
<name>A0A4R2I738_9ACTN</name>
<comment type="caution">
    <text evidence="9">The sequence shown here is derived from an EMBL/GenBank/DDBJ whole genome shotgun (WGS) entry which is preliminary data.</text>
</comment>
<feature type="domain" description="RNA polymerase sigma factor 70 region 4 type 2" evidence="8">
    <location>
        <begin position="116"/>
        <end position="164"/>
    </location>
</feature>
<keyword evidence="5 6" id="KW-0804">Transcription</keyword>
<dbReference type="InterPro" id="IPR013325">
    <property type="entry name" value="RNA_pol_sigma_r2"/>
</dbReference>
<dbReference type="Pfam" id="PF04542">
    <property type="entry name" value="Sigma70_r2"/>
    <property type="match status" value="1"/>
</dbReference>
<dbReference type="GO" id="GO:0006950">
    <property type="term" value="P:response to stress"/>
    <property type="evidence" value="ECO:0007669"/>
    <property type="project" value="UniProtKB-ARBA"/>
</dbReference>
<dbReference type="SUPFAM" id="SSF88946">
    <property type="entry name" value="Sigma2 domain of RNA polymerase sigma factors"/>
    <property type="match status" value="1"/>
</dbReference>
<evidence type="ECO:0000313" key="9">
    <source>
        <dbReference type="EMBL" id="TCO39038.1"/>
    </source>
</evidence>
<evidence type="ECO:0000256" key="4">
    <source>
        <dbReference type="ARBA" id="ARBA00023125"/>
    </source>
</evidence>
<dbReference type="NCBIfam" id="TIGR02937">
    <property type="entry name" value="sigma70-ECF"/>
    <property type="match status" value="1"/>
</dbReference>
<proteinExistence type="inferred from homology"/>
<evidence type="ECO:0000256" key="5">
    <source>
        <dbReference type="ARBA" id="ARBA00023163"/>
    </source>
</evidence>
<accession>A0A4R2I738</accession>
<reference evidence="9 10" key="1">
    <citation type="journal article" date="2015" name="Stand. Genomic Sci.">
        <title>Genomic Encyclopedia of Bacterial and Archaeal Type Strains, Phase III: the genomes of soil and plant-associated and newly described type strains.</title>
        <authorList>
            <person name="Whitman W.B."/>
            <person name="Woyke T."/>
            <person name="Klenk H.P."/>
            <person name="Zhou Y."/>
            <person name="Lilburn T.G."/>
            <person name="Beck B.J."/>
            <person name="De Vos P."/>
            <person name="Vandamme P."/>
            <person name="Eisen J.A."/>
            <person name="Garrity G."/>
            <person name="Hugenholtz P."/>
            <person name="Kyrpides N.C."/>
        </authorList>
    </citation>
    <scope>NUCLEOTIDE SEQUENCE [LARGE SCALE GENOMIC DNA]</scope>
    <source>
        <strain evidence="9 10">VKM Ac-2541</strain>
    </source>
</reference>
<dbReference type="GO" id="GO:0003677">
    <property type="term" value="F:DNA binding"/>
    <property type="evidence" value="ECO:0007669"/>
    <property type="project" value="UniProtKB-KW"/>
</dbReference>
<dbReference type="InterPro" id="IPR039425">
    <property type="entry name" value="RNA_pol_sigma-70-like"/>
</dbReference>
<dbReference type="InterPro" id="IPR013324">
    <property type="entry name" value="RNA_pol_sigma_r3/r4-like"/>
</dbReference>
<dbReference type="RefSeq" id="WP_132157301.1">
    <property type="nucleotide sequence ID" value="NZ_SLWR01000019.1"/>
</dbReference>
<dbReference type="PANTHER" id="PTHR43133">
    <property type="entry name" value="RNA POLYMERASE ECF-TYPE SIGMA FACTO"/>
    <property type="match status" value="1"/>
</dbReference>
<dbReference type="InterPro" id="IPR007627">
    <property type="entry name" value="RNA_pol_sigma70_r2"/>
</dbReference>
<organism evidence="9 10">
    <name type="scientific">Kribbella antiqua</name>
    <dbReference type="NCBI Taxonomy" id="2512217"/>
    <lineage>
        <taxon>Bacteria</taxon>
        <taxon>Bacillati</taxon>
        <taxon>Actinomycetota</taxon>
        <taxon>Actinomycetes</taxon>
        <taxon>Propionibacteriales</taxon>
        <taxon>Kribbellaceae</taxon>
        <taxon>Kribbella</taxon>
    </lineage>
</organism>
<keyword evidence="10" id="KW-1185">Reference proteome</keyword>
<dbReference type="SUPFAM" id="SSF88659">
    <property type="entry name" value="Sigma3 and sigma4 domains of RNA polymerase sigma factors"/>
    <property type="match status" value="1"/>
</dbReference>
<evidence type="ECO:0000256" key="1">
    <source>
        <dbReference type="ARBA" id="ARBA00010641"/>
    </source>
</evidence>
<protein>
    <recommendedName>
        <fullName evidence="6">RNA polymerase sigma factor</fullName>
    </recommendedName>
</protein>
<dbReference type="Gene3D" id="1.10.10.10">
    <property type="entry name" value="Winged helix-like DNA-binding domain superfamily/Winged helix DNA-binding domain"/>
    <property type="match status" value="1"/>
</dbReference>
<keyword evidence="3 6" id="KW-0731">Sigma factor</keyword>
<evidence type="ECO:0000256" key="2">
    <source>
        <dbReference type="ARBA" id="ARBA00023015"/>
    </source>
</evidence>
<keyword evidence="2 6" id="KW-0805">Transcription regulation</keyword>
<dbReference type="PROSITE" id="PS01063">
    <property type="entry name" value="SIGMA70_ECF"/>
    <property type="match status" value="1"/>
</dbReference>
<dbReference type="InterPro" id="IPR014284">
    <property type="entry name" value="RNA_pol_sigma-70_dom"/>
</dbReference>
<dbReference type="Pfam" id="PF08281">
    <property type="entry name" value="Sigma70_r4_2"/>
    <property type="match status" value="1"/>
</dbReference>